<gene>
    <name evidence="3" type="ORF">GSOID_T00021657001</name>
</gene>
<feature type="domain" description="Cullin N-terminal" evidence="2">
    <location>
        <begin position="2"/>
        <end position="283"/>
    </location>
</feature>
<protein>
    <recommendedName>
        <fullName evidence="2">Cullin N-terminal domain-containing protein</fullName>
    </recommendedName>
</protein>
<dbReference type="AlphaFoldDB" id="E4YDW6"/>
<dbReference type="InterPro" id="IPR001373">
    <property type="entry name" value="Cullin_N"/>
</dbReference>
<dbReference type="SUPFAM" id="SSF74788">
    <property type="entry name" value="Cullin repeat-like"/>
    <property type="match status" value="1"/>
</dbReference>
<dbReference type="GO" id="GO:0031625">
    <property type="term" value="F:ubiquitin protein ligase binding"/>
    <property type="evidence" value="ECO:0007669"/>
    <property type="project" value="InterPro"/>
</dbReference>
<dbReference type="EMBL" id="FN654442">
    <property type="protein sequence ID" value="CBY33716.1"/>
    <property type="molecule type" value="Genomic_DNA"/>
</dbReference>
<proteinExistence type="inferred from homology"/>
<accession>E4YDW6</accession>
<dbReference type="GO" id="GO:0006511">
    <property type="term" value="P:ubiquitin-dependent protein catabolic process"/>
    <property type="evidence" value="ECO:0007669"/>
    <property type="project" value="InterPro"/>
</dbReference>
<evidence type="ECO:0000256" key="1">
    <source>
        <dbReference type="ARBA" id="ARBA00006019"/>
    </source>
</evidence>
<dbReference type="InterPro" id="IPR045093">
    <property type="entry name" value="Cullin"/>
</dbReference>
<organism evidence="3">
    <name type="scientific">Oikopleura dioica</name>
    <name type="common">Tunicate</name>
    <dbReference type="NCBI Taxonomy" id="34765"/>
    <lineage>
        <taxon>Eukaryota</taxon>
        <taxon>Metazoa</taxon>
        <taxon>Chordata</taxon>
        <taxon>Tunicata</taxon>
        <taxon>Appendicularia</taxon>
        <taxon>Copelata</taxon>
        <taxon>Oikopleuridae</taxon>
        <taxon>Oikopleura</taxon>
    </lineage>
</organism>
<dbReference type="Proteomes" id="UP000011014">
    <property type="component" value="Unassembled WGS sequence"/>
</dbReference>
<dbReference type="Gene3D" id="1.20.1310.10">
    <property type="entry name" value="Cullin Repeats"/>
    <property type="match status" value="3"/>
</dbReference>
<dbReference type="FunFam" id="1.20.1310.10:FF:000001">
    <property type="entry name" value="Cullin 3"/>
    <property type="match status" value="1"/>
</dbReference>
<reference evidence="3" key="1">
    <citation type="journal article" date="2010" name="Science">
        <title>Plasticity of animal genome architecture unmasked by rapid evolution of a pelagic tunicate.</title>
        <authorList>
            <person name="Denoeud F."/>
            <person name="Henriet S."/>
            <person name="Mungpakdee S."/>
            <person name="Aury J.M."/>
            <person name="Da Silva C."/>
            <person name="Brinkmann H."/>
            <person name="Mikhaleva J."/>
            <person name="Olsen L.C."/>
            <person name="Jubin C."/>
            <person name="Canestro C."/>
            <person name="Bouquet J.M."/>
            <person name="Danks G."/>
            <person name="Poulain J."/>
            <person name="Campsteijn C."/>
            <person name="Adamski M."/>
            <person name="Cross I."/>
            <person name="Yadetie F."/>
            <person name="Muffato M."/>
            <person name="Louis A."/>
            <person name="Butcher S."/>
            <person name="Tsagkogeorga G."/>
            <person name="Konrad A."/>
            <person name="Singh S."/>
            <person name="Jensen M.F."/>
            <person name="Cong E.H."/>
            <person name="Eikeseth-Otteraa H."/>
            <person name="Noel B."/>
            <person name="Anthouard V."/>
            <person name="Porcel B.M."/>
            <person name="Kachouri-Lafond R."/>
            <person name="Nishino A."/>
            <person name="Ugolini M."/>
            <person name="Chourrout P."/>
            <person name="Nishida H."/>
            <person name="Aasland R."/>
            <person name="Huzurbazar S."/>
            <person name="Westhof E."/>
            <person name="Delsuc F."/>
            <person name="Lehrach H."/>
            <person name="Reinhardt R."/>
            <person name="Weissenbach J."/>
            <person name="Roy S.W."/>
            <person name="Artiguenave F."/>
            <person name="Postlethwait J.H."/>
            <person name="Manak J.R."/>
            <person name="Thompson E.M."/>
            <person name="Jaillon O."/>
            <person name="Du Pasquier L."/>
            <person name="Boudinot P."/>
            <person name="Liberles D.A."/>
            <person name="Volff J.N."/>
            <person name="Philippe H."/>
            <person name="Lenhard B."/>
            <person name="Roest Crollius H."/>
            <person name="Wincker P."/>
            <person name="Chourrout D."/>
        </authorList>
    </citation>
    <scope>NUCLEOTIDE SEQUENCE [LARGE SCALE GENOMIC DNA]</scope>
</reference>
<feature type="non-terminal residue" evidence="3">
    <location>
        <position position="1"/>
    </location>
</feature>
<sequence>DILTDYHKNWKDYKFSIRVLNGVAQYLNKHWVQREKEEYGGPDSAVHDVHSMGIVAWRQNMYMKNLEPMMDQIMRVIQKERDNEADNSHHLLLKTILQESVCELGLEKNGEKGQNGRPERDLAVYRETFETRFLKETTQYYQTESSSFIESHSLVDYLVKIEKRFEEEERRVRSYLDSSTGSKVEHTLVKVLIEAHIARIHDEFKPMVEHEKIDDLKRVFALVNRADKFRNPMRDAFRQHVISEGIAAVDAIKESALAEPKTYIDAVLTVYKKYAKVVLDAFVFRVERTCHASHVELIAKLANNSCLFLNVSS</sequence>
<evidence type="ECO:0000313" key="3">
    <source>
        <dbReference type="EMBL" id="CBY33716.1"/>
    </source>
</evidence>
<dbReference type="PANTHER" id="PTHR11932">
    <property type="entry name" value="CULLIN"/>
    <property type="match status" value="1"/>
</dbReference>
<comment type="similarity">
    <text evidence="1">Belongs to the cullin family.</text>
</comment>
<dbReference type="Pfam" id="PF00888">
    <property type="entry name" value="Cullin"/>
    <property type="match status" value="1"/>
</dbReference>
<dbReference type="InterPro" id="IPR016159">
    <property type="entry name" value="Cullin_repeat-like_dom_sf"/>
</dbReference>
<name>E4YDW6_OIKDI</name>
<evidence type="ECO:0000259" key="2">
    <source>
        <dbReference type="Pfam" id="PF00888"/>
    </source>
</evidence>